<sequence>MLTFAERFTRPVYTLSGPRIDRFPVPLPPEVERTRRISRVSSLHSTDDDYPWSPARRYIGVEPERQDHRGHDIPYAVIVGSAVPWNVTPIQAQSEVHLYHLSLQSYPDEDPLLPRLRFTQTLKLKLYGAHSKDSGHWEAETRREEMGAG</sequence>
<accession>A0ACD3AHN3</accession>
<keyword evidence="2" id="KW-1185">Reference proteome</keyword>
<reference evidence="1 2" key="1">
    <citation type="journal article" date="2019" name="Nat. Ecol. Evol.">
        <title>Megaphylogeny resolves global patterns of mushroom evolution.</title>
        <authorList>
            <person name="Varga T."/>
            <person name="Krizsan K."/>
            <person name="Foldi C."/>
            <person name="Dima B."/>
            <person name="Sanchez-Garcia M."/>
            <person name="Sanchez-Ramirez S."/>
            <person name="Szollosi G.J."/>
            <person name="Szarkandi J.G."/>
            <person name="Papp V."/>
            <person name="Albert L."/>
            <person name="Andreopoulos W."/>
            <person name="Angelini C."/>
            <person name="Antonin V."/>
            <person name="Barry K.W."/>
            <person name="Bougher N.L."/>
            <person name="Buchanan P."/>
            <person name="Buyck B."/>
            <person name="Bense V."/>
            <person name="Catcheside P."/>
            <person name="Chovatia M."/>
            <person name="Cooper J."/>
            <person name="Damon W."/>
            <person name="Desjardin D."/>
            <person name="Finy P."/>
            <person name="Geml J."/>
            <person name="Haridas S."/>
            <person name="Hughes K."/>
            <person name="Justo A."/>
            <person name="Karasinski D."/>
            <person name="Kautmanova I."/>
            <person name="Kiss B."/>
            <person name="Kocsube S."/>
            <person name="Kotiranta H."/>
            <person name="LaButti K.M."/>
            <person name="Lechner B.E."/>
            <person name="Liimatainen K."/>
            <person name="Lipzen A."/>
            <person name="Lukacs Z."/>
            <person name="Mihaltcheva S."/>
            <person name="Morgado L.N."/>
            <person name="Niskanen T."/>
            <person name="Noordeloos M.E."/>
            <person name="Ohm R.A."/>
            <person name="Ortiz-Santana B."/>
            <person name="Ovrebo C."/>
            <person name="Racz N."/>
            <person name="Riley R."/>
            <person name="Savchenko A."/>
            <person name="Shiryaev A."/>
            <person name="Soop K."/>
            <person name="Spirin V."/>
            <person name="Szebenyi C."/>
            <person name="Tomsovsky M."/>
            <person name="Tulloss R.E."/>
            <person name="Uehling J."/>
            <person name="Grigoriev I.V."/>
            <person name="Vagvolgyi C."/>
            <person name="Papp T."/>
            <person name="Martin F.M."/>
            <person name="Miettinen O."/>
            <person name="Hibbett D.S."/>
            <person name="Nagy L.G."/>
        </authorList>
    </citation>
    <scope>NUCLEOTIDE SEQUENCE [LARGE SCALE GENOMIC DNA]</scope>
    <source>
        <strain evidence="1 2">NL-1719</strain>
    </source>
</reference>
<name>A0ACD3AHN3_9AGAR</name>
<dbReference type="Proteomes" id="UP000308600">
    <property type="component" value="Unassembled WGS sequence"/>
</dbReference>
<evidence type="ECO:0000313" key="1">
    <source>
        <dbReference type="EMBL" id="TFK64357.1"/>
    </source>
</evidence>
<protein>
    <submittedName>
        <fullName evidence="1">Uncharacterized protein</fullName>
    </submittedName>
</protein>
<evidence type="ECO:0000313" key="2">
    <source>
        <dbReference type="Proteomes" id="UP000308600"/>
    </source>
</evidence>
<gene>
    <name evidence="1" type="ORF">BDN72DRAFT_963256</name>
</gene>
<organism evidence="1 2">
    <name type="scientific">Pluteus cervinus</name>
    <dbReference type="NCBI Taxonomy" id="181527"/>
    <lineage>
        <taxon>Eukaryota</taxon>
        <taxon>Fungi</taxon>
        <taxon>Dikarya</taxon>
        <taxon>Basidiomycota</taxon>
        <taxon>Agaricomycotina</taxon>
        <taxon>Agaricomycetes</taxon>
        <taxon>Agaricomycetidae</taxon>
        <taxon>Agaricales</taxon>
        <taxon>Pluteineae</taxon>
        <taxon>Pluteaceae</taxon>
        <taxon>Pluteus</taxon>
    </lineage>
</organism>
<dbReference type="EMBL" id="ML208478">
    <property type="protein sequence ID" value="TFK64357.1"/>
    <property type="molecule type" value="Genomic_DNA"/>
</dbReference>
<proteinExistence type="predicted"/>